<keyword evidence="2 6" id="KW-0031">Aminopeptidase</keyword>
<sequence>MLLSKTDEEVELLRQNGDLVSRTLAEVAKHIKPGITTKKLDQIAEEFIRSNGAVPGFLGYSGYPATLCISVNDAVVHGIPSNYELREGDIVSVDCGTLLHGYYGDSAYTFTVGEVSPEVQRLLRVTRESLEKGIEKAIAGNRVGDISHTIQEYAEKNGYSVVRELVGHGIGRHMHEKPEVPNYGVRGRGPKLVDGMVICIEPMINLGTKHIYQEPDGWTIRTQDGKPSAHFELTVVIRKGKAERLSTFSYIEEVLR</sequence>
<organism evidence="9 10">
    <name type="scientific">Tenuifilum thalassicum</name>
    <dbReference type="NCBI Taxonomy" id="2590900"/>
    <lineage>
        <taxon>Bacteria</taxon>
        <taxon>Pseudomonadati</taxon>
        <taxon>Bacteroidota</taxon>
        <taxon>Bacteroidia</taxon>
        <taxon>Bacteroidales</taxon>
        <taxon>Tenuifilaceae</taxon>
        <taxon>Tenuifilum</taxon>
    </lineage>
</organism>
<feature type="binding site" evidence="6">
    <location>
        <position position="94"/>
    </location>
    <ligand>
        <name>a divalent metal cation</name>
        <dbReference type="ChEBI" id="CHEBI:60240"/>
        <label>1</label>
    </ligand>
</feature>
<comment type="function">
    <text evidence="1 6">Removes the N-terminal methionine from nascent proteins. The N-terminal methionine is often cleaved when the second residue in the primary sequence is small and uncharged (Met-Ala-, Cys, Gly, Pro, Ser, Thr, or Val). Requires deformylation of the N(alpha)-formylated initiator methionine before it can be hydrolyzed.</text>
</comment>
<gene>
    <name evidence="6 9" type="primary">map</name>
    <name evidence="9" type="ORF">FHG85_11325</name>
</gene>
<comment type="similarity">
    <text evidence="6">Belongs to the peptidase M24A family. Methionine aminopeptidase type 1 subfamily.</text>
</comment>
<comment type="subunit">
    <text evidence="6">Monomer.</text>
</comment>
<dbReference type="Pfam" id="PF00557">
    <property type="entry name" value="Peptidase_M24"/>
    <property type="match status" value="1"/>
</dbReference>
<dbReference type="SUPFAM" id="SSF55920">
    <property type="entry name" value="Creatinase/aminopeptidase"/>
    <property type="match status" value="1"/>
</dbReference>
<dbReference type="HAMAP" id="MF_01974">
    <property type="entry name" value="MetAP_1"/>
    <property type="match status" value="1"/>
</dbReference>
<evidence type="ECO:0000256" key="6">
    <source>
        <dbReference type="HAMAP-Rule" id="MF_01974"/>
    </source>
</evidence>
<feature type="binding site" evidence="6">
    <location>
        <position position="77"/>
    </location>
    <ligand>
        <name>substrate</name>
    </ligand>
</feature>
<comment type="cofactor">
    <cofactor evidence="6">
        <name>Co(2+)</name>
        <dbReference type="ChEBI" id="CHEBI:48828"/>
    </cofactor>
    <cofactor evidence="6">
        <name>Zn(2+)</name>
        <dbReference type="ChEBI" id="CHEBI:29105"/>
    </cofactor>
    <cofactor evidence="6">
        <name>Mn(2+)</name>
        <dbReference type="ChEBI" id="CHEBI:29035"/>
    </cofactor>
    <cofactor evidence="6">
        <name>Fe(2+)</name>
        <dbReference type="ChEBI" id="CHEBI:29033"/>
    </cofactor>
    <text evidence="6">Binds 2 divalent metal cations per subunit. Has a high-affinity and a low affinity metal-binding site. The true nature of the physiological cofactor is under debate. The enzyme is active with cobalt, zinc, manganese or divalent iron ions. Most likely, methionine aminopeptidases function as mononuclear Fe(2+)-metalloproteases under physiological conditions, and the catalytically relevant metal-binding site has been assigned to the histidine-containing high-affinity site.</text>
</comment>
<evidence type="ECO:0000256" key="1">
    <source>
        <dbReference type="ARBA" id="ARBA00002521"/>
    </source>
</evidence>
<protein>
    <recommendedName>
        <fullName evidence="6 7">Methionine aminopeptidase</fullName>
        <shortName evidence="6">MAP</shortName>
        <shortName evidence="6">MetAP</shortName>
        <ecNumber evidence="6 7">3.4.11.18</ecNumber>
    </recommendedName>
    <alternativeName>
        <fullName evidence="6">Peptidase M</fullName>
    </alternativeName>
</protein>
<evidence type="ECO:0000256" key="7">
    <source>
        <dbReference type="RuleBase" id="RU003653"/>
    </source>
</evidence>
<dbReference type="InterPro" id="IPR002467">
    <property type="entry name" value="Pept_M24A_MAP1"/>
</dbReference>
<feature type="binding site" evidence="6">
    <location>
        <position position="105"/>
    </location>
    <ligand>
        <name>a divalent metal cation</name>
        <dbReference type="ChEBI" id="CHEBI:60240"/>
        <label>2</label>
        <note>catalytic</note>
    </ligand>
</feature>
<keyword evidence="10" id="KW-1185">Reference proteome</keyword>
<feature type="binding site" evidence="6">
    <location>
        <position position="201"/>
    </location>
    <ligand>
        <name>a divalent metal cation</name>
        <dbReference type="ChEBI" id="CHEBI:60240"/>
        <label>2</label>
        <note>catalytic</note>
    </ligand>
</feature>
<dbReference type="InterPro" id="IPR000994">
    <property type="entry name" value="Pept_M24"/>
</dbReference>
<dbReference type="InterPro" id="IPR036005">
    <property type="entry name" value="Creatinase/aminopeptidase-like"/>
</dbReference>
<dbReference type="CDD" id="cd01086">
    <property type="entry name" value="MetAP1"/>
    <property type="match status" value="1"/>
</dbReference>
<comment type="catalytic activity">
    <reaction evidence="6 7">
        <text>Release of N-terminal amino acids, preferentially methionine, from peptides and arylamides.</text>
        <dbReference type="EC" id="3.4.11.18"/>
    </reaction>
</comment>
<feature type="binding site" evidence="6">
    <location>
        <position position="168"/>
    </location>
    <ligand>
        <name>a divalent metal cation</name>
        <dbReference type="ChEBI" id="CHEBI:60240"/>
        <label>2</label>
        <note>catalytic</note>
    </ligand>
</feature>
<dbReference type="EC" id="3.4.11.18" evidence="6 7"/>
<dbReference type="Gene3D" id="3.90.230.10">
    <property type="entry name" value="Creatinase/methionine aminopeptidase superfamily"/>
    <property type="match status" value="1"/>
</dbReference>
<dbReference type="GO" id="GO:0070006">
    <property type="term" value="F:metalloaminopeptidase activity"/>
    <property type="evidence" value="ECO:0007669"/>
    <property type="project" value="UniProtKB-UniRule"/>
</dbReference>
<dbReference type="GO" id="GO:0005829">
    <property type="term" value="C:cytosol"/>
    <property type="evidence" value="ECO:0007669"/>
    <property type="project" value="TreeGrafter"/>
</dbReference>
<dbReference type="EMBL" id="CP041345">
    <property type="protein sequence ID" value="QKG80829.1"/>
    <property type="molecule type" value="Genomic_DNA"/>
</dbReference>
<proteinExistence type="inferred from homology"/>
<evidence type="ECO:0000256" key="3">
    <source>
        <dbReference type="ARBA" id="ARBA00022670"/>
    </source>
</evidence>
<dbReference type="Proteomes" id="UP000500961">
    <property type="component" value="Chromosome"/>
</dbReference>
<evidence type="ECO:0000256" key="2">
    <source>
        <dbReference type="ARBA" id="ARBA00022438"/>
    </source>
</evidence>
<dbReference type="PRINTS" id="PR00599">
    <property type="entry name" value="MAPEPTIDASE"/>
</dbReference>
<dbReference type="GO" id="GO:0006508">
    <property type="term" value="P:proteolysis"/>
    <property type="evidence" value="ECO:0007669"/>
    <property type="project" value="UniProtKB-KW"/>
</dbReference>
<evidence type="ECO:0000256" key="5">
    <source>
        <dbReference type="ARBA" id="ARBA00022801"/>
    </source>
</evidence>
<evidence type="ECO:0000313" key="9">
    <source>
        <dbReference type="EMBL" id="QKG80829.1"/>
    </source>
</evidence>
<dbReference type="GO" id="GO:0046872">
    <property type="term" value="F:metal ion binding"/>
    <property type="evidence" value="ECO:0007669"/>
    <property type="project" value="UniProtKB-UniRule"/>
</dbReference>
<dbReference type="PANTHER" id="PTHR43330:SF27">
    <property type="entry name" value="METHIONINE AMINOPEPTIDASE"/>
    <property type="match status" value="1"/>
</dbReference>
<feature type="binding site" evidence="6">
    <location>
        <position position="232"/>
    </location>
    <ligand>
        <name>a divalent metal cation</name>
        <dbReference type="ChEBI" id="CHEBI:60240"/>
        <label>2</label>
        <note>catalytic</note>
    </ligand>
</feature>
<keyword evidence="3 6" id="KW-0645">Protease</keyword>
<dbReference type="KEGG" id="ttz:FHG85_11325"/>
<evidence type="ECO:0000259" key="8">
    <source>
        <dbReference type="Pfam" id="PF00557"/>
    </source>
</evidence>
<dbReference type="RefSeq" id="WP_173075966.1">
    <property type="nucleotide sequence ID" value="NZ_CP041345.1"/>
</dbReference>
<name>A0A7D3Y5R6_9BACT</name>
<dbReference type="AlphaFoldDB" id="A0A7D3Y5R6"/>
<feature type="binding site" evidence="6">
    <location>
        <position position="232"/>
    </location>
    <ligand>
        <name>a divalent metal cation</name>
        <dbReference type="ChEBI" id="CHEBI:60240"/>
        <label>1</label>
    </ligand>
</feature>
<accession>A0A7D3Y5R6</accession>
<dbReference type="InterPro" id="IPR001714">
    <property type="entry name" value="Pept_M24_MAP"/>
</dbReference>
<dbReference type="NCBIfam" id="TIGR00500">
    <property type="entry name" value="met_pdase_I"/>
    <property type="match status" value="1"/>
</dbReference>
<evidence type="ECO:0000313" key="10">
    <source>
        <dbReference type="Proteomes" id="UP000500961"/>
    </source>
</evidence>
<keyword evidence="4 6" id="KW-0479">Metal-binding</keyword>
<evidence type="ECO:0000256" key="4">
    <source>
        <dbReference type="ARBA" id="ARBA00022723"/>
    </source>
</evidence>
<dbReference type="GO" id="GO:0004239">
    <property type="term" value="F:initiator methionyl aminopeptidase activity"/>
    <property type="evidence" value="ECO:0007669"/>
    <property type="project" value="UniProtKB-UniRule"/>
</dbReference>
<feature type="domain" description="Peptidase M24" evidence="8">
    <location>
        <begin position="11"/>
        <end position="238"/>
    </location>
</feature>
<dbReference type="PANTHER" id="PTHR43330">
    <property type="entry name" value="METHIONINE AMINOPEPTIDASE"/>
    <property type="match status" value="1"/>
</dbReference>
<feature type="binding site" evidence="6">
    <location>
        <position position="175"/>
    </location>
    <ligand>
        <name>substrate</name>
    </ligand>
</feature>
<feature type="binding site" evidence="6">
    <location>
        <position position="105"/>
    </location>
    <ligand>
        <name>a divalent metal cation</name>
        <dbReference type="ChEBI" id="CHEBI:60240"/>
        <label>1</label>
    </ligand>
</feature>
<keyword evidence="5 6" id="KW-0378">Hydrolase</keyword>
<reference evidence="9 10" key="1">
    <citation type="submission" date="2019-07" db="EMBL/GenBank/DDBJ databases">
        <title>Thalassofilum flectens gen. nov., sp. nov., a novel moderate thermophilic anaerobe from a shallow sea hot spring in Kunashir Island (Russia), representing a new family in the order Bacteroidales, and proposal of Thalassofilacea fam. nov.</title>
        <authorList>
            <person name="Kochetkova T.V."/>
            <person name="Podosokorskaya O.A."/>
            <person name="Novikov A."/>
            <person name="Elcheninov A.G."/>
            <person name="Toshchakov S.V."/>
            <person name="Kublanov I.V."/>
        </authorList>
    </citation>
    <scope>NUCLEOTIDE SEQUENCE [LARGE SCALE GENOMIC DNA]</scope>
    <source>
        <strain evidence="9 10">38-H</strain>
    </source>
</reference>